<comment type="subunit">
    <text evidence="14">The TCR-CD3 complex is composed of a CD3D/CD3E and a CD3G/CD3E heterodimers that preferentially associate with TCRalpha and TCRbeta, respectively, to form TCRalpha/CD3E/CD3G and TCRbeta/CD3G/CD3E trimers. In turn, the hexamer interacts with CD3Z homodimer to form the TCR-CD3 complex. Alternatively, TCRalpha and TCRbeta can be replaced by TCRgamma and TCRdelta. Interacts with CD6. Interacts (via Proline-rich sequence) with NCK1; the interaction is ligand dependent but independent of tyrosine kinase activation.</text>
</comment>
<dbReference type="GO" id="GO:0005911">
    <property type="term" value="C:cell-cell junction"/>
    <property type="evidence" value="ECO:0007669"/>
    <property type="project" value="Ensembl"/>
</dbReference>
<keyword evidence="6 17" id="KW-0732">Signal</keyword>
<dbReference type="GO" id="GO:0050852">
    <property type="term" value="P:T cell receptor signaling pathway"/>
    <property type="evidence" value="ECO:0007669"/>
    <property type="project" value="Ensembl"/>
</dbReference>
<dbReference type="PANTHER" id="PTHR10570:SF9">
    <property type="entry name" value="T-CELL SURFACE GLYCOPROTEIN CD3 EPSILON CHAIN"/>
    <property type="match status" value="1"/>
</dbReference>
<evidence type="ECO:0000256" key="8">
    <source>
        <dbReference type="ARBA" id="ARBA00022989"/>
    </source>
</evidence>
<dbReference type="AlphaFoldDB" id="A0A8C6EZ67"/>
<dbReference type="Gene3D" id="2.60.40.10">
    <property type="entry name" value="Immunoglobulins"/>
    <property type="match status" value="1"/>
</dbReference>
<dbReference type="GO" id="GO:0045879">
    <property type="term" value="P:negative regulation of smoothened signaling pathway"/>
    <property type="evidence" value="ECO:0007669"/>
    <property type="project" value="Ensembl"/>
</dbReference>
<evidence type="ECO:0000256" key="17">
    <source>
        <dbReference type="SAM" id="SignalP"/>
    </source>
</evidence>
<keyword evidence="20" id="KW-1185">Reference proteome</keyword>
<evidence type="ECO:0000256" key="4">
    <source>
        <dbReference type="ARBA" id="ARBA00022553"/>
    </source>
</evidence>
<organism evidence="19 20">
    <name type="scientific">Marmota marmota marmota</name>
    <name type="common">Alpine marmot</name>
    <dbReference type="NCBI Taxonomy" id="9994"/>
    <lineage>
        <taxon>Eukaryota</taxon>
        <taxon>Metazoa</taxon>
        <taxon>Chordata</taxon>
        <taxon>Craniata</taxon>
        <taxon>Vertebrata</taxon>
        <taxon>Euteleostomi</taxon>
        <taxon>Mammalia</taxon>
        <taxon>Eutheria</taxon>
        <taxon>Euarchontoglires</taxon>
        <taxon>Glires</taxon>
        <taxon>Rodentia</taxon>
        <taxon>Sciuromorpha</taxon>
        <taxon>Sciuridae</taxon>
        <taxon>Xerinae</taxon>
        <taxon>Marmotini</taxon>
        <taxon>Marmota</taxon>
    </lineage>
</organism>
<dbReference type="GO" id="GO:2000563">
    <property type="term" value="P:positive regulation of CD4-positive, alpha-beta T cell proliferation"/>
    <property type="evidence" value="ECO:0007669"/>
    <property type="project" value="Ensembl"/>
</dbReference>
<dbReference type="GO" id="GO:0002870">
    <property type="term" value="P:T cell anergy"/>
    <property type="evidence" value="ECO:0007669"/>
    <property type="project" value="Ensembl"/>
</dbReference>
<evidence type="ECO:0000256" key="12">
    <source>
        <dbReference type="ARBA" id="ARBA00023170"/>
    </source>
</evidence>
<keyword evidence="4" id="KW-0597">Phosphoprotein</keyword>
<dbReference type="GO" id="GO:0035739">
    <property type="term" value="P:CD4-positive, alpha-beta T cell proliferation"/>
    <property type="evidence" value="ECO:0007669"/>
    <property type="project" value="Ensembl"/>
</dbReference>
<sequence length="199" mass="22354">MQSSTLWGVLGLCLLSVGAWGQEDDEENDDLTQIQYKVSISGTDVMLTCPPKALQGTINWERNDKKLEGENDEQLLLKNFSEMDNSGYYACYTTPRQKENIHFLYLRARVCENCVEVDLTAVATVIVVDIIVTLGLLMLVYYWSKNRKAKSKPVTRGAGAGGRPRGQKKERPPPVPNPDYEPIRKGQQDLYSGLNQRGI</sequence>
<dbReference type="InterPro" id="IPR013783">
    <property type="entry name" value="Ig-like_fold"/>
</dbReference>
<dbReference type="GO" id="GO:0016358">
    <property type="term" value="P:dendrite development"/>
    <property type="evidence" value="ECO:0007669"/>
    <property type="project" value="Ensembl"/>
</dbReference>
<evidence type="ECO:0000256" key="11">
    <source>
        <dbReference type="ARBA" id="ARBA00023157"/>
    </source>
</evidence>
<dbReference type="Proteomes" id="UP000694407">
    <property type="component" value="Unplaced"/>
</dbReference>
<dbReference type="GO" id="GO:0042802">
    <property type="term" value="F:identical protein binding"/>
    <property type="evidence" value="ECO:0007669"/>
    <property type="project" value="Ensembl"/>
</dbReference>
<dbReference type="GO" id="GO:0005783">
    <property type="term" value="C:endoplasmic reticulum"/>
    <property type="evidence" value="ECO:0007669"/>
    <property type="project" value="Ensembl"/>
</dbReference>
<proteinExistence type="predicted"/>
<dbReference type="GO" id="GO:0033634">
    <property type="term" value="P:positive regulation of cell-cell adhesion mediated by integrin"/>
    <property type="evidence" value="ECO:0007669"/>
    <property type="project" value="Ensembl"/>
</dbReference>
<feature type="transmembrane region" description="Helical" evidence="16">
    <location>
        <begin position="119"/>
        <end position="143"/>
    </location>
</feature>
<keyword evidence="10 16" id="KW-0472">Membrane</keyword>
<dbReference type="GO" id="GO:0031295">
    <property type="term" value="P:T cell costimulation"/>
    <property type="evidence" value="ECO:0007669"/>
    <property type="project" value="Ensembl"/>
</dbReference>
<dbReference type="GO" id="GO:0004888">
    <property type="term" value="F:transmembrane signaling receptor activity"/>
    <property type="evidence" value="ECO:0007669"/>
    <property type="project" value="Ensembl"/>
</dbReference>
<feature type="domain" description="Ig-like" evidence="18">
    <location>
        <begin position="42"/>
        <end position="102"/>
    </location>
</feature>
<dbReference type="SMART" id="SM00408">
    <property type="entry name" value="IGc2"/>
    <property type="match status" value="1"/>
</dbReference>
<dbReference type="GO" id="GO:0043197">
    <property type="term" value="C:dendritic spine"/>
    <property type="evidence" value="ECO:0007669"/>
    <property type="project" value="Ensembl"/>
</dbReference>
<dbReference type="InterPro" id="IPR015484">
    <property type="entry name" value="CD3_esu/gsu/dsu"/>
</dbReference>
<evidence type="ECO:0000256" key="3">
    <source>
        <dbReference type="ARBA" id="ARBA00022475"/>
    </source>
</evidence>
<reference evidence="19" key="1">
    <citation type="submission" date="2025-08" db="UniProtKB">
        <authorList>
            <consortium name="Ensembl"/>
        </authorList>
    </citation>
    <scope>IDENTIFICATION</scope>
</reference>
<dbReference type="KEGG" id="mmma:107145811"/>
<evidence type="ECO:0000313" key="20">
    <source>
        <dbReference type="Proteomes" id="UP000694407"/>
    </source>
</evidence>
<evidence type="ECO:0000313" key="19">
    <source>
        <dbReference type="Ensembl" id="ENSMMMP00000025977.1"/>
    </source>
</evidence>
<dbReference type="GO" id="GO:0044297">
    <property type="term" value="C:cell body"/>
    <property type="evidence" value="ECO:0007669"/>
    <property type="project" value="Ensembl"/>
</dbReference>
<keyword evidence="3" id="KW-1003">Cell membrane</keyword>
<dbReference type="PROSITE" id="PS51055">
    <property type="entry name" value="ITAM_1"/>
    <property type="match status" value="1"/>
</dbReference>
<dbReference type="GO" id="GO:0021549">
    <property type="term" value="P:cerebellum development"/>
    <property type="evidence" value="ECO:0007669"/>
    <property type="project" value="Ensembl"/>
</dbReference>
<dbReference type="GO" id="GO:0001954">
    <property type="term" value="P:positive regulation of cell-matrix adhesion"/>
    <property type="evidence" value="ECO:0007669"/>
    <property type="project" value="Ensembl"/>
</dbReference>
<dbReference type="GO" id="GO:0032753">
    <property type="term" value="P:positive regulation of interleukin-4 production"/>
    <property type="evidence" value="ECO:0007669"/>
    <property type="project" value="Ensembl"/>
</dbReference>
<dbReference type="GO" id="GO:0019722">
    <property type="term" value="P:calcium-mediated signaling"/>
    <property type="evidence" value="ECO:0007669"/>
    <property type="project" value="Ensembl"/>
</dbReference>
<dbReference type="GO" id="GO:0045060">
    <property type="term" value="P:negative thymic T cell selection"/>
    <property type="evidence" value="ECO:0007669"/>
    <property type="project" value="Ensembl"/>
</dbReference>
<dbReference type="GO" id="GO:0043410">
    <property type="term" value="P:positive regulation of MAPK cascade"/>
    <property type="evidence" value="ECO:0007669"/>
    <property type="project" value="Ensembl"/>
</dbReference>
<evidence type="ECO:0000256" key="2">
    <source>
        <dbReference type="ARBA" id="ARBA00021773"/>
    </source>
</evidence>
<evidence type="ECO:0000256" key="14">
    <source>
        <dbReference type="ARBA" id="ARBA00049718"/>
    </source>
</evidence>
<feature type="signal peptide" evidence="17">
    <location>
        <begin position="1"/>
        <end position="21"/>
    </location>
</feature>
<dbReference type="InterPro" id="IPR007110">
    <property type="entry name" value="Ig-like_dom"/>
</dbReference>
<dbReference type="SMART" id="SM00077">
    <property type="entry name" value="ITAM"/>
    <property type="match status" value="1"/>
</dbReference>
<dbReference type="GO" id="GO:0009897">
    <property type="term" value="C:external side of plasma membrane"/>
    <property type="evidence" value="ECO:0007669"/>
    <property type="project" value="Ensembl"/>
</dbReference>
<dbReference type="GO" id="GO:0001772">
    <property type="term" value="C:immunological synapse"/>
    <property type="evidence" value="ECO:0007669"/>
    <property type="project" value="Ensembl"/>
</dbReference>
<evidence type="ECO:0000256" key="15">
    <source>
        <dbReference type="SAM" id="MobiDB-lite"/>
    </source>
</evidence>
<dbReference type="GO" id="GO:0032729">
    <property type="term" value="P:positive regulation of type II interferon production"/>
    <property type="evidence" value="ECO:0007669"/>
    <property type="project" value="Ensembl"/>
</dbReference>
<keyword evidence="13" id="KW-0393">Immunoglobulin domain</keyword>
<protein>
    <recommendedName>
        <fullName evidence="2">T-cell surface glycoprotein CD3 epsilon chain</fullName>
    </recommendedName>
</protein>
<dbReference type="PROSITE" id="PS50835">
    <property type="entry name" value="IG_LIKE"/>
    <property type="match status" value="1"/>
</dbReference>
<keyword evidence="8 16" id="KW-1133">Transmembrane helix</keyword>
<evidence type="ECO:0000256" key="9">
    <source>
        <dbReference type="ARBA" id="ARBA00023130"/>
    </source>
</evidence>
<evidence type="ECO:0000256" key="13">
    <source>
        <dbReference type="ARBA" id="ARBA00023319"/>
    </source>
</evidence>
<dbReference type="GO" id="GO:0050850">
    <property type="term" value="P:positive regulation of calcium-mediated signaling"/>
    <property type="evidence" value="ECO:0007669"/>
    <property type="project" value="Ensembl"/>
</dbReference>
<dbReference type="SUPFAM" id="SSF48726">
    <property type="entry name" value="Immunoglobulin"/>
    <property type="match status" value="1"/>
</dbReference>
<evidence type="ECO:0000256" key="7">
    <source>
        <dbReference type="ARBA" id="ARBA00022859"/>
    </source>
</evidence>
<keyword evidence="9" id="KW-1064">Adaptive immunity</keyword>
<dbReference type="GeneID" id="107145811"/>
<dbReference type="GO" id="GO:0002669">
    <property type="term" value="P:positive regulation of T cell anergy"/>
    <property type="evidence" value="ECO:0007669"/>
    <property type="project" value="Ensembl"/>
</dbReference>
<accession>A0A8C6EZ67</accession>
<evidence type="ECO:0000256" key="5">
    <source>
        <dbReference type="ARBA" id="ARBA00022692"/>
    </source>
</evidence>
<feature type="chain" id="PRO_5044151987" description="T-cell surface glycoprotein CD3 epsilon chain" evidence="17">
    <location>
        <begin position="22"/>
        <end position="199"/>
    </location>
</feature>
<gene>
    <name evidence="19" type="primary">CD3E</name>
</gene>
<dbReference type="GO" id="GO:0042105">
    <property type="term" value="C:alpha-beta T cell receptor complex"/>
    <property type="evidence" value="ECO:0007669"/>
    <property type="project" value="Ensembl"/>
</dbReference>
<keyword evidence="5 16" id="KW-0812">Transmembrane</keyword>
<dbReference type="GO" id="GO:0017124">
    <property type="term" value="F:SH3 domain binding"/>
    <property type="evidence" value="ECO:0007669"/>
    <property type="project" value="Ensembl"/>
</dbReference>
<dbReference type="GO" id="GO:0005794">
    <property type="term" value="C:Golgi apparatus"/>
    <property type="evidence" value="ECO:0007669"/>
    <property type="project" value="Ensembl"/>
</dbReference>
<dbReference type="InterPro" id="IPR003110">
    <property type="entry name" value="Phos_immunorcpt_sig_ITAM"/>
</dbReference>
<name>A0A8C6EZ67_MARMA</name>
<dbReference type="GO" id="GO:0010629">
    <property type="term" value="P:negative regulation of gene expression"/>
    <property type="evidence" value="ECO:0007669"/>
    <property type="project" value="Ensembl"/>
</dbReference>
<dbReference type="GO" id="GO:0097190">
    <property type="term" value="P:apoptotic signaling pathway"/>
    <property type="evidence" value="ECO:0007669"/>
    <property type="project" value="Ensembl"/>
</dbReference>
<dbReference type="GO" id="GO:0032743">
    <property type="term" value="P:positive regulation of interleukin-2 production"/>
    <property type="evidence" value="ECO:0007669"/>
    <property type="project" value="Ensembl"/>
</dbReference>
<keyword evidence="12" id="KW-0675">Receptor</keyword>
<dbReference type="InterPro" id="IPR003598">
    <property type="entry name" value="Ig_sub2"/>
</dbReference>
<dbReference type="Pfam" id="PF02189">
    <property type="entry name" value="ITAM"/>
    <property type="match status" value="1"/>
</dbReference>
<evidence type="ECO:0000256" key="6">
    <source>
        <dbReference type="ARBA" id="ARBA00022729"/>
    </source>
</evidence>
<comment type="subcellular location">
    <subcellularLocation>
        <location evidence="1">Cell membrane</location>
        <topology evidence="1">Single-pass type I membrane protein</topology>
    </subcellularLocation>
</comment>
<dbReference type="GO" id="GO:0002250">
    <property type="term" value="P:adaptive immune response"/>
    <property type="evidence" value="ECO:0007669"/>
    <property type="project" value="UniProtKB-KW"/>
</dbReference>
<dbReference type="InterPro" id="IPR036179">
    <property type="entry name" value="Ig-like_dom_sf"/>
</dbReference>
<keyword evidence="7" id="KW-0391">Immunity</keyword>
<dbReference type="GeneTree" id="ENSGT00940000153312"/>
<feature type="region of interest" description="Disordered" evidence="15">
    <location>
        <begin position="152"/>
        <end position="199"/>
    </location>
</feature>
<dbReference type="GO" id="GO:0007224">
    <property type="term" value="P:smoothened signaling pathway"/>
    <property type="evidence" value="ECO:0007669"/>
    <property type="project" value="Ensembl"/>
</dbReference>
<keyword evidence="11" id="KW-1015">Disulfide bond</keyword>
<evidence type="ECO:0000256" key="1">
    <source>
        <dbReference type="ARBA" id="ARBA00004251"/>
    </source>
</evidence>
<evidence type="ECO:0000259" key="18">
    <source>
        <dbReference type="PROSITE" id="PS50835"/>
    </source>
</evidence>
<evidence type="ECO:0000256" key="16">
    <source>
        <dbReference type="SAM" id="Phobius"/>
    </source>
</evidence>
<dbReference type="Pfam" id="PF16681">
    <property type="entry name" value="Ig_5"/>
    <property type="match status" value="1"/>
</dbReference>
<dbReference type="PANTHER" id="PTHR10570">
    <property type="entry name" value="T-CELL SURFACE GLYCOPROTEIN CD3 GAMMA CHAIN / DELTA CHAIN"/>
    <property type="match status" value="1"/>
</dbReference>
<dbReference type="GO" id="GO:0045059">
    <property type="term" value="P:positive thymic T cell selection"/>
    <property type="evidence" value="ECO:0007669"/>
    <property type="project" value="TreeGrafter"/>
</dbReference>
<dbReference type="FunFam" id="2.60.40.10:FF:001422">
    <property type="entry name" value="T-cell surface glycoprotein CD3 epsilon chain"/>
    <property type="match status" value="1"/>
</dbReference>
<evidence type="ECO:0000256" key="10">
    <source>
        <dbReference type="ARBA" id="ARBA00023136"/>
    </source>
</evidence>
<feature type="compositionally biased region" description="Polar residues" evidence="15">
    <location>
        <begin position="189"/>
        <end position="199"/>
    </location>
</feature>
<dbReference type="OrthoDB" id="9947847at2759"/>
<dbReference type="Ensembl" id="ENSMMMT00000029401.1">
    <property type="protein sequence ID" value="ENSMMMP00000025977.1"/>
    <property type="gene ID" value="ENSMMMG00000022757.1"/>
</dbReference>
<reference evidence="19" key="2">
    <citation type="submission" date="2025-09" db="UniProtKB">
        <authorList>
            <consortium name="Ensembl"/>
        </authorList>
    </citation>
    <scope>IDENTIFICATION</scope>
</reference>